<evidence type="ECO:0000256" key="5">
    <source>
        <dbReference type="ARBA" id="ARBA00022989"/>
    </source>
</evidence>
<dbReference type="STRING" id="1157490.EL26_10860"/>
<evidence type="ECO:0000256" key="9">
    <source>
        <dbReference type="SAM" id="MobiDB-lite"/>
    </source>
</evidence>
<organism evidence="11 12">
    <name type="scientific">Tumebacillus flagellatus</name>
    <dbReference type="NCBI Taxonomy" id="1157490"/>
    <lineage>
        <taxon>Bacteria</taxon>
        <taxon>Bacillati</taxon>
        <taxon>Bacillota</taxon>
        <taxon>Bacilli</taxon>
        <taxon>Bacillales</taxon>
        <taxon>Alicyclobacillaceae</taxon>
        <taxon>Tumebacillus</taxon>
    </lineage>
</organism>
<keyword evidence="4 10" id="KW-0812">Transmembrane</keyword>
<evidence type="ECO:0000313" key="12">
    <source>
        <dbReference type="Proteomes" id="UP000027931"/>
    </source>
</evidence>
<evidence type="ECO:0000256" key="8">
    <source>
        <dbReference type="SAM" id="Coils"/>
    </source>
</evidence>
<comment type="caution">
    <text evidence="11">The sequence shown here is derived from an EMBL/GenBank/DDBJ whole genome shotgun (WGS) entry which is preliminary data.</text>
</comment>
<keyword evidence="5 10" id="KW-1133">Transmembrane helix</keyword>
<comment type="subcellular location">
    <subcellularLocation>
        <location evidence="1">Cell membrane</location>
        <topology evidence="1">Single-pass type II membrane protein</topology>
    </subcellularLocation>
</comment>
<dbReference type="AlphaFoldDB" id="A0A074MB83"/>
<keyword evidence="6 10" id="KW-0472">Membrane</keyword>
<sequence>MSTYRDNLARPLPQAEPAPSYQPSKQPVRSPQQKAEAKDKLKWLFTVVFCLGIIISLAGRYAHMVGLNYQLEQQRSQLQAMKDQQLKLEQQVLQMESADRIKSVAANQLGMKPVQDNKMVIVQQQQGSKQ</sequence>
<evidence type="ECO:0000256" key="1">
    <source>
        <dbReference type="ARBA" id="ARBA00004401"/>
    </source>
</evidence>
<dbReference type="EMBL" id="JMIR01000013">
    <property type="protein sequence ID" value="KEO83187.1"/>
    <property type="molecule type" value="Genomic_DNA"/>
</dbReference>
<feature type="compositionally biased region" description="Polar residues" evidence="9">
    <location>
        <begin position="21"/>
        <end position="33"/>
    </location>
</feature>
<protein>
    <recommendedName>
        <fullName evidence="13">Cell division protein FtsL</fullName>
    </recommendedName>
</protein>
<evidence type="ECO:0008006" key="13">
    <source>
        <dbReference type="Google" id="ProtNLM"/>
    </source>
</evidence>
<keyword evidence="3" id="KW-0132">Cell division</keyword>
<feature type="region of interest" description="Disordered" evidence="9">
    <location>
        <begin position="1"/>
        <end position="34"/>
    </location>
</feature>
<dbReference type="OrthoDB" id="2381741at2"/>
<reference evidence="11 12" key="1">
    <citation type="journal article" date="2013" name="Int. J. Syst. Evol. Microbiol.">
        <title>Tumebacillus flagellatus sp. nov., an alpha-amylase/pullulanase-producing bacterium isolated from cassava wastewater.</title>
        <authorList>
            <person name="Wang Q."/>
            <person name="Xie N."/>
            <person name="Qin Y."/>
            <person name="Shen N."/>
            <person name="Zhu J."/>
            <person name="Mi H."/>
            <person name="Huang R."/>
        </authorList>
    </citation>
    <scope>NUCLEOTIDE SEQUENCE [LARGE SCALE GENOMIC DNA]</scope>
    <source>
        <strain evidence="11 12">GST4</strain>
    </source>
</reference>
<dbReference type="Proteomes" id="UP000027931">
    <property type="component" value="Unassembled WGS sequence"/>
</dbReference>
<evidence type="ECO:0000256" key="6">
    <source>
        <dbReference type="ARBA" id="ARBA00023136"/>
    </source>
</evidence>
<keyword evidence="8" id="KW-0175">Coiled coil</keyword>
<proteinExistence type="predicted"/>
<evidence type="ECO:0000256" key="10">
    <source>
        <dbReference type="SAM" id="Phobius"/>
    </source>
</evidence>
<dbReference type="GO" id="GO:0005886">
    <property type="term" value="C:plasma membrane"/>
    <property type="evidence" value="ECO:0007669"/>
    <property type="project" value="UniProtKB-SubCell"/>
</dbReference>
<evidence type="ECO:0000313" key="11">
    <source>
        <dbReference type="EMBL" id="KEO83187.1"/>
    </source>
</evidence>
<keyword evidence="12" id="KW-1185">Reference proteome</keyword>
<dbReference type="RefSeq" id="WP_038087865.1">
    <property type="nucleotide sequence ID" value="NZ_JMIR01000013.1"/>
</dbReference>
<accession>A0A074MB83</accession>
<name>A0A074MB83_9BACL</name>
<feature type="coiled-coil region" evidence="8">
    <location>
        <begin position="64"/>
        <end position="98"/>
    </location>
</feature>
<keyword evidence="2" id="KW-1003">Cell membrane</keyword>
<evidence type="ECO:0000256" key="7">
    <source>
        <dbReference type="ARBA" id="ARBA00023306"/>
    </source>
</evidence>
<evidence type="ECO:0000256" key="3">
    <source>
        <dbReference type="ARBA" id="ARBA00022618"/>
    </source>
</evidence>
<dbReference type="Pfam" id="PF04999">
    <property type="entry name" value="FtsL"/>
    <property type="match status" value="1"/>
</dbReference>
<gene>
    <name evidence="11" type="ORF">EL26_10860</name>
</gene>
<evidence type="ECO:0000256" key="2">
    <source>
        <dbReference type="ARBA" id="ARBA00022475"/>
    </source>
</evidence>
<evidence type="ECO:0000256" key="4">
    <source>
        <dbReference type="ARBA" id="ARBA00022692"/>
    </source>
</evidence>
<keyword evidence="7" id="KW-0131">Cell cycle</keyword>
<feature type="transmembrane region" description="Helical" evidence="10">
    <location>
        <begin position="43"/>
        <end position="62"/>
    </location>
</feature>
<dbReference type="GO" id="GO:0051301">
    <property type="term" value="P:cell division"/>
    <property type="evidence" value="ECO:0007669"/>
    <property type="project" value="UniProtKB-KW"/>
</dbReference>
<dbReference type="InterPro" id="IPR011922">
    <property type="entry name" value="Cell_div_FtsL"/>
</dbReference>